<protein>
    <submittedName>
        <fullName evidence="2">Uncharacterized protein</fullName>
    </submittedName>
</protein>
<accession>A0A136J297</accession>
<dbReference type="Proteomes" id="UP000070501">
    <property type="component" value="Unassembled WGS sequence"/>
</dbReference>
<proteinExistence type="predicted"/>
<feature type="signal peptide" evidence="1">
    <location>
        <begin position="1"/>
        <end position="22"/>
    </location>
</feature>
<evidence type="ECO:0000313" key="3">
    <source>
        <dbReference type="Proteomes" id="UP000070501"/>
    </source>
</evidence>
<dbReference type="OrthoDB" id="4863639at2759"/>
<dbReference type="InParanoid" id="A0A136J297"/>
<dbReference type="EMBL" id="KQ964250">
    <property type="protein sequence ID" value="KXJ91287.1"/>
    <property type="molecule type" value="Genomic_DNA"/>
</dbReference>
<sequence length="77" mass="8124">MKFTGLITALFTMATIGQVAQASPVACTSAKRDAILRGELAAEACCPYGICRKDVVVAMAERGQAIASGLRYNTEKI</sequence>
<keyword evidence="3" id="KW-1185">Reference proteome</keyword>
<keyword evidence="1" id="KW-0732">Signal</keyword>
<feature type="chain" id="PRO_5007293385" evidence="1">
    <location>
        <begin position="23"/>
        <end position="77"/>
    </location>
</feature>
<dbReference type="AlphaFoldDB" id="A0A136J297"/>
<evidence type="ECO:0000256" key="1">
    <source>
        <dbReference type="SAM" id="SignalP"/>
    </source>
</evidence>
<gene>
    <name evidence="2" type="ORF">Micbo1qcDRAFT_204547</name>
</gene>
<reference evidence="3" key="1">
    <citation type="submission" date="2016-02" db="EMBL/GenBank/DDBJ databases">
        <title>Draft genome sequence of Microdochium bolleyi, a fungal endophyte of beachgrass.</title>
        <authorList>
            <consortium name="DOE Joint Genome Institute"/>
            <person name="David A.S."/>
            <person name="May G."/>
            <person name="Haridas S."/>
            <person name="Lim J."/>
            <person name="Wang M."/>
            <person name="Labutti K."/>
            <person name="Lipzen A."/>
            <person name="Barry K."/>
            <person name="Grigoriev I.V."/>
        </authorList>
    </citation>
    <scope>NUCLEOTIDE SEQUENCE [LARGE SCALE GENOMIC DNA]</scope>
    <source>
        <strain evidence="3">J235TASD1</strain>
    </source>
</reference>
<evidence type="ECO:0000313" key="2">
    <source>
        <dbReference type="EMBL" id="KXJ91287.1"/>
    </source>
</evidence>
<name>A0A136J297_9PEZI</name>
<organism evidence="2 3">
    <name type="scientific">Microdochium bolleyi</name>
    <dbReference type="NCBI Taxonomy" id="196109"/>
    <lineage>
        <taxon>Eukaryota</taxon>
        <taxon>Fungi</taxon>
        <taxon>Dikarya</taxon>
        <taxon>Ascomycota</taxon>
        <taxon>Pezizomycotina</taxon>
        <taxon>Sordariomycetes</taxon>
        <taxon>Xylariomycetidae</taxon>
        <taxon>Xylariales</taxon>
        <taxon>Microdochiaceae</taxon>
        <taxon>Microdochium</taxon>
    </lineage>
</organism>